<dbReference type="PANTHER" id="PTHR15574">
    <property type="entry name" value="WD REPEAT DOMAIN-CONTAINING FAMILY"/>
    <property type="match status" value="1"/>
</dbReference>
<dbReference type="SMART" id="SM00320">
    <property type="entry name" value="WD40"/>
    <property type="match status" value="6"/>
</dbReference>
<dbReference type="GO" id="GO:0005737">
    <property type="term" value="C:cytoplasm"/>
    <property type="evidence" value="ECO:0007669"/>
    <property type="project" value="TreeGrafter"/>
</dbReference>
<feature type="compositionally biased region" description="Basic and acidic residues" evidence="4">
    <location>
        <begin position="494"/>
        <end position="510"/>
    </location>
</feature>
<dbReference type="SUPFAM" id="SSF50978">
    <property type="entry name" value="WD40 repeat-like"/>
    <property type="match status" value="1"/>
</dbReference>
<gene>
    <name evidence="5" type="primary">100633805</name>
</gene>
<evidence type="ECO:0000256" key="2">
    <source>
        <dbReference type="ARBA" id="ARBA00022737"/>
    </source>
</evidence>
<evidence type="ECO:0000256" key="1">
    <source>
        <dbReference type="ARBA" id="ARBA00022574"/>
    </source>
</evidence>
<dbReference type="PROSITE" id="PS50082">
    <property type="entry name" value="WD_REPEATS_2"/>
    <property type="match status" value="1"/>
</dbReference>
<dbReference type="Gene3D" id="2.130.10.10">
    <property type="entry name" value="YVTN repeat-like/Quinoprotein amine dehydrogenase"/>
    <property type="match status" value="2"/>
</dbReference>
<reference evidence="5" key="2">
    <citation type="submission" date="2017-05" db="UniProtKB">
        <authorList>
            <consortium name="EnsemblMetazoa"/>
        </authorList>
    </citation>
    <scope>IDENTIFICATION</scope>
</reference>
<dbReference type="InterPro" id="IPR015943">
    <property type="entry name" value="WD40/YVTN_repeat-like_dom_sf"/>
</dbReference>
<dbReference type="STRING" id="400682.A0A1X7V1R3"/>
<sequence length="533" mass="60634">MESRSSHVVSRVHLDKIELRPHRHKRQYISDCMSTAKSLYSRDVKGHYGCINALAFSQLNQEYLITGGDDTRVLVWRISQLLNGDYKYSTLTTKHNSNVFSISLSFDDTYLYSSGNDGQIIKHDFHTGDSITTYQHTSSVYSIDVFPESHHTFAAATEDGSLFIVDSRSPRMTQDMILDEMISSFHSVSVNPAESKLIAAGNESTGASLYDLRGWRKVFDYNASLWSFNKLDTTSVCFNSCGTRLFSMQRARPPCVFSTLSPNPLFVCTEPHGYSNMVTMKSGCFAECENEEYVVSGSDDFRIYWWKLPNFETKPREELMPHLVMPGHRSIVNQTRYSSVHNLLSSSGVEKIFKIWTPFQQYSGQPCVQSFGPPSREHYTGLMDDLLIEAVDDTASDQENEEESERVLAFFDHLIMEDKRQQEMESSSSATDSESDNDEPRYNLQLFLRHRHDDQVAPPPREYDVELDTEVIESPTHSPPLRLGDSPTGEEEGEGSRNEDSHQDDFDFLRSHFNNSSSTSNSLSNNNNNNNNE</sequence>
<organism evidence="5">
    <name type="scientific">Amphimedon queenslandica</name>
    <name type="common">Sponge</name>
    <dbReference type="NCBI Taxonomy" id="400682"/>
    <lineage>
        <taxon>Eukaryota</taxon>
        <taxon>Metazoa</taxon>
        <taxon>Porifera</taxon>
        <taxon>Demospongiae</taxon>
        <taxon>Heteroscleromorpha</taxon>
        <taxon>Haplosclerida</taxon>
        <taxon>Niphatidae</taxon>
        <taxon>Amphimedon</taxon>
    </lineage>
</organism>
<dbReference type="EnsemblMetazoa" id="Aqu2.1.33958_001">
    <property type="protein sequence ID" value="Aqu2.1.33958_001"/>
    <property type="gene ID" value="Aqu2.1.33958"/>
</dbReference>
<dbReference type="OrthoDB" id="5573735at2759"/>
<accession>A0A1X7V1R3</accession>
<dbReference type="GO" id="GO:0045717">
    <property type="term" value="P:negative regulation of fatty acid biosynthetic process"/>
    <property type="evidence" value="ECO:0007669"/>
    <property type="project" value="TreeGrafter"/>
</dbReference>
<dbReference type="AlphaFoldDB" id="A0A1X7V1R3"/>
<dbReference type="eggNOG" id="KOG4227">
    <property type="taxonomic scope" value="Eukaryota"/>
</dbReference>
<keyword evidence="6" id="KW-1185">Reference proteome</keyword>
<dbReference type="Proteomes" id="UP000007879">
    <property type="component" value="Unassembled WGS sequence"/>
</dbReference>
<dbReference type="InterPro" id="IPR045151">
    <property type="entry name" value="DCAF8"/>
</dbReference>
<evidence type="ECO:0000313" key="6">
    <source>
        <dbReference type="Proteomes" id="UP000007879"/>
    </source>
</evidence>
<proteinExistence type="predicted"/>
<dbReference type="Pfam" id="PF00400">
    <property type="entry name" value="WD40"/>
    <property type="match status" value="3"/>
</dbReference>
<keyword evidence="1 3" id="KW-0853">WD repeat</keyword>
<name>A0A1X7V1R3_AMPQE</name>
<dbReference type="InParanoid" id="A0A1X7V1R3"/>
<dbReference type="PANTHER" id="PTHR15574:SF43">
    <property type="entry name" value="DDB1- AND CUL4-ASSOCIATED FACTOR 5"/>
    <property type="match status" value="1"/>
</dbReference>
<feature type="repeat" description="WD" evidence="3">
    <location>
        <begin position="44"/>
        <end position="79"/>
    </location>
</feature>
<dbReference type="EnsemblMetazoa" id="XM_019995519.1">
    <property type="protein sequence ID" value="XP_019851078.1"/>
    <property type="gene ID" value="LOC100633805"/>
</dbReference>
<feature type="region of interest" description="Disordered" evidence="4">
    <location>
        <begin position="420"/>
        <end position="439"/>
    </location>
</feature>
<dbReference type="PROSITE" id="PS50294">
    <property type="entry name" value="WD_REPEATS_REGION"/>
    <property type="match status" value="1"/>
</dbReference>
<dbReference type="InterPro" id="IPR001680">
    <property type="entry name" value="WD40_rpt"/>
</dbReference>
<keyword evidence="2" id="KW-0677">Repeat</keyword>
<feature type="compositionally biased region" description="Low complexity" evidence="4">
    <location>
        <begin position="514"/>
        <end position="533"/>
    </location>
</feature>
<dbReference type="InterPro" id="IPR036322">
    <property type="entry name" value="WD40_repeat_dom_sf"/>
</dbReference>
<reference evidence="6" key="1">
    <citation type="journal article" date="2010" name="Nature">
        <title>The Amphimedon queenslandica genome and the evolution of animal complexity.</title>
        <authorList>
            <person name="Srivastava M."/>
            <person name="Simakov O."/>
            <person name="Chapman J."/>
            <person name="Fahey B."/>
            <person name="Gauthier M.E."/>
            <person name="Mitros T."/>
            <person name="Richards G.S."/>
            <person name="Conaco C."/>
            <person name="Dacre M."/>
            <person name="Hellsten U."/>
            <person name="Larroux C."/>
            <person name="Putnam N.H."/>
            <person name="Stanke M."/>
            <person name="Adamska M."/>
            <person name="Darling A."/>
            <person name="Degnan S.M."/>
            <person name="Oakley T.H."/>
            <person name="Plachetzki D.C."/>
            <person name="Zhai Y."/>
            <person name="Adamski M."/>
            <person name="Calcino A."/>
            <person name="Cummins S.F."/>
            <person name="Goodstein D.M."/>
            <person name="Harris C."/>
            <person name="Jackson D.J."/>
            <person name="Leys S.P."/>
            <person name="Shu S."/>
            <person name="Woodcroft B.J."/>
            <person name="Vervoort M."/>
            <person name="Kosik K.S."/>
            <person name="Manning G."/>
            <person name="Degnan B.M."/>
            <person name="Rokhsar D.S."/>
        </authorList>
    </citation>
    <scope>NUCLEOTIDE SEQUENCE [LARGE SCALE GENOMIC DNA]</scope>
</reference>
<evidence type="ECO:0000256" key="4">
    <source>
        <dbReference type="SAM" id="MobiDB-lite"/>
    </source>
</evidence>
<protein>
    <submittedName>
        <fullName evidence="5">Uncharacterized protein</fullName>
    </submittedName>
</protein>
<dbReference type="KEGG" id="aqu:100633805"/>
<feature type="region of interest" description="Disordered" evidence="4">
    <location>
        <begin position="470"/>
        <end position="533"/>
    </location>
</feature>
<dbReference type="GO" id="GO:0080008">
    <property type="term" value="C:Cul4-RING E3 ubiquitin ligase complex"/>
    <property type="evidence" value="ECO:0007669"/>
    <property type="project" value="TreeGrafter"/>
</dbReference>
<evidence type="ECO:0000313" key="5">
    <source>
        <dbReference type="EnsemblMetazoa" id="Aqu2.1.33958_001"/>
    </source>
</evidence>
<evidence type="ECO:0000256" key="3">
    <source>
        <dbReference type="PROSITE-ProRule" id="PRU00221"/>
    </source>
</evidence>